<comment type="caution">
    <text evidence="1">The sequence shown here is derived from an EMBL/GenBank/DDBJ whole genome shotgun (WGS) entry which is preliminary data.</text>
</comment>
<protein>
    <submittedName>
        <fullName evidence="1">Uncharacterized protein</fullName>
    </submittedName>
</protein>
<evidence type="ECO:0000313" key="1">
    <source>
        <dbReference type="EMBL" id="KAF7513667.1"/>
    </source>
</evidence>
<reference evidence="1" key="1">
    <citation type="submission" date="2020-02" db="EMBL/GenBank/DDBJ databases">
        <authorList>
            <person name="Palmer J.M."/>
        </authorList>
    </citation>
    <scope>NUCLEOTIDE SEQUENCE</scope>
    <source>
        <strain evidence="1">EPUS1.4</strain>
        <tissue evidence="1">Thallus</tissue>
    </source>
</reference>
<dbReference type="Proteomes" id="UP000606974">
    <property type="component" value="Unassembled WGS sequence"/>
</dbReference>
<dbReference type="EMBL" id="JAACFV010000004">
    <property type="protein sequence ID" value="KAF7513667.1"/>
    <property type="molecule type" value="Genomic_DNA"/>
</dbReference>
<evidence type="ECO:0000313" key="2">
    <source>
        <dbReference type="Proteomes" id="UP000606974"/>
    </source>
</evidence>
<organism evidence="1 2">
    <name type="scientific">Endocarpon pusillum</name>
    <dbReference type="NCBI Taxonomy" id="364733"/>
    <lineage>
        <taxon>Eukaryota</taxon>
        <taxon>Fungi</taxon>
        <taxon>Dikarya</taxon>
        <taxon>Ascomycota</taxon>
        <taxon>Pezizomycotina</taxon>
        <taxon>Eurotiomycetes</taxon>
        <taxon>Chaetothyriomycetidae</taxon>
        <taxon>Verrucariales</taxon>
        <taxon>Verrucariaceae</taxon>
        <taxon>Endocarpon</taxon>
    </lineage>
</organism>
<keyword evidence="2" id="KW-1185">Reference proteome</keyword>
<name>A0A8H7AVF7_9EURO</name>
<proteinExistence type="predicted"/>
<gene>
    <name evidence="1" type="ORF">GJ744_007718</name>
</gene>
<dbReference type="AlphaFoldDB" id="A0A8H7AVF7"/>
<sequence>MDHARELSEYMKANLKIADAPHRLCITMSRDDIEQSLHATAIHLLYSGRINAYNQERENPETIKKVEARKEEIRAAIESKHPQYPWLKFATATSMRRPILNRGQHRIVAHKLAFPDAYKLLWTPKKCHVGWAADIVIEEKLTADILINIRLNKADSYKAGSDGDVLLAVSRGLKRLGSKKPTGGEFISWATQEYGIATTQGPRLKTILGNPRYARIAAKVCQTSRGREKFVIEHFDKLCSQHVVRSNLGSIEALLKRNEGWLGDGQYHALGALHAGGRGARWQYRELENHDDWDPPEGVRLDDYNYGEALLRLRPDELSTRWPSEFDR</sequence>
<accession>A0A8H7AVF7</accession>